<dbReference type="InterPro" id="IPR004843">
    <property type="entry name" value="Calcineurin-like_PHP"/>
</dbReference>
<dbReference type="AlphaFoldDB" id="A0AAP9Y4I7"/>
<dbReference type="RefSeq" id="WP_015876157.1">
    <property type="nucleotide sequence ID" value="NZ_CP021074.1"/>
</dbReference>
<name>A0AAP9Y4I7_BURGL</name>
<dbReference type="Proteomes" id="UP000594892">
    <property type="component" value="Chromosome 2"/>
</dbReference>
<organism evidence="2 3">
    <name type="scientific">Burkholderia glumae</name>
    <name type="common">Pseudomonas glumae</name>
    <dbReference type="NCBI Taxonomy" id="337"/>
    <lineage>
        <taxon>Bacteria</taxon>
        <taxon>Pseudomonadati</taxon>
        <taxon>Pseudomonadota</taxon>
        <taxon>Betaproteobacteria</taxon>
        <taxon>Burkholderiales</taxon>
        <taxon>Burkholderiaceae</taxon>
        <taxon>Burkholderia</taxon>
    </lineage>
</organism>
<evidence type="ECO:0000313" key="3">
    <source>
        <dbReference type="Proteomes" id="UP000594892"/>
    </source>
</evidence>
<dbReference type="Pfam" id="PF00149">
    <property type="entry name" value="Metallophos"/>
    <property type="match status" value="1"/>
</dbReference>
<proteinExistence type="predicted"/>
<dbReference type="InterPro" id="IPR029052">
    <property type="entry name" value="Metallo-depent_PP-like"/>
</dbReference>
<dbReference type="SUPFAM" id="SSF56300">
    <property type="entry name" value="Metallo-dependent phosphatases"/>
    <property type="match status" value="1"/>
</dbReference>
<gene>
    <name evidence="2" type="ORF">I6H06_12670</name>
</gene>
<dbReference type="PANTHER" id="PTHR37844">
    <property type="entry name" value="SER/THR PROTEIN PHOSPHATASE SUPERFAMILY (AFU_ORTHOLOGUE AFUA_1G14840)"/>
    <property type="match status" value="1"/>
</dbReference>
<evidence type="ECO:0000259" key="1">
    <source>
        <dbReference type="Pfam" id="PF00149"/>
    </source>
</evidence>
<accession>A0AAP9Y4I7</accession>
<dbReference type="PANTHER" id="PTHR37844:SF2">
    <property type="entry name" value="SER_THR PROTEIN PHOSPHATASE SUPERFAMILY (AFU_ORTHOLOGUE AFUA_1G14840)"/>
    <property type="match status" value="1"/>
</dbReference>
<protein>
    <submittedName>
        <fullName evidence="2">Metallophosphoesterase</fullName>
    </submittedName>
</protein>
<dbReference type="GeneID" id="45698945"/>
<dbReference type="EMBL" id="CP065601">
    <property type="protein sequence ID" value="QPQ93137.1"/>
    <property type="molecule type" value="Genomic_DNA"/>
</dbReference>
<dbReference type="Gene3D" id="3.60.21.10">
    <property type="match status" value="1"/>
</dbReference>
<reference evidence="2 3" key="1">
    <citation type="submission" date="2020-12" db="EMBL/GenBank/DDBJ databases">
        <title>FDA dAtabase for Regulatory Grade micrObial Sequences (FDA-ARGOS): Supporting development and validation of Infectious Disease Dx tests.</title>
        <authorList>
            <person name="Minogue T."/>
            <person name="Wolcott M."/>
            <person name="Wasieloski L."/>
            <person name="Aguilar W."/>
            <person name="Moore D."/>
            <person name="Jaissle J."/>
            <person name="Tallon L."/>
            <person name="Sadzewicz L."/>
            <person name="Zhao X."/>
            <person name="Boylan J."/>
            <person name="Ott S."/>
            <person name="Bowen H."/>
            <person name="Vavikolanu K."/>
            <person name="Mehta A."/>
            <person name="Aluvathingal J."/>
            <person name="Nadendla S."/>
            <person name="Yan Y."/>
            <person name="Sichtig H."/>
        </authorList>
    </citation>
    <scope>NUCLEOTIDE SEQUENCE [LARGE SCALE GENOMIC DNA]</scope>
    <source>
        <strain evidence="2 3">FDAARGOS_949</strain>
    </source>
</reference>
<evidence type="ECO:0000313" key="2">
    <source>
        <dbReference type="EMBL" id="QPQ93137.1"/>
    </source>
</evidence>
<dbReference type="GO" id="GO:0016787">
    <property type="term" value="F:hydrolase activity"/>
    <property type="evidence" value="ECO:0007669"/>
    <property type="project" value="InterPro"/>
</dbReference>
<sequence length="266" mass="29647">MRIQIASDLHLEVITRHFPRERLIQPAPEAELLVLAGDIHNGSAALDLFRDWPVPVVYVAGNHEFYDGSITTVLQELESESKGTPIHFLERQSYVTGDLRILGCTLWTDYQLYGSDEESQRCAQNYSNAHLCDRRAITSGSGCPFTAQLALEEHKRARSWLASELRRPFAGKTLVVTHHAPHPLSISEKYQGSPSNPAFVSDLGDLIGGAQLWIHGHCHDTADYRIGDCRIVANPRGYARWSGAPEAASELTFENPRFAPNLVIHI</sequence>
<feature type="domain" description="Calcineurin-like phosphoesterase" evidence="1">
    <location>
        <begin position="1"/>
        <end position="219"/>
    </location>
</feature>